<evidence type="ECO:0000313" key="3">
    <source>
        <dbReference type="Proteomes" id="UP000184207"/>
    </source>
</evidence>
<accession>A0A1M7TE46</accession>
<dbReference type="EMBL" id="FRDJ01000015">
    <property type="protein sequence ID" value="SHN69000.1"/>
    <property type="molecule type" value="Genomic_DNA"/>
</dbReference>
<reference evidence="3" key="1">
    <citation type="submission" date="2016-12" db="EMBL/GenBank/DDBJ databases">
        <authorList>
            <person name="Varghese N."/>
            <person name="Submissions S."/>
        </authorList>
    </citation>
    <scope>NUCLEOTIDE SEQUENCE [LARGE SCALE GENOMIC DNA]</scope>
    <source>
        <strain evidence="3">DSM 13020</strain>
    </source>
</reference>
<keyword evidence="1" id="KW-0175">Coiled coil</keyword>
<dbReference type="InterPro" id="IPR011989">
    <property type="entry name" value="ARM-like"/>
</dbReference>
<dbReference type="Proteomes" id="UP000184207">
    <property type="component" value="Unassembled WGS sequence"/>
</dbReference>
<dbReference type="Gene3D" id="1.25.10.10">
    <property type="entry name" value="Leucine-rich Repeat Variant"/>
    <property type="match status" value="1"/>
</dbReference>
<keyword evidence="3" id="KW-1185">Reference proteome</keyword>
<feature type="coiled-coil region" evidence="1">
    <location>
        <begin position="1"/>
        <end position="31"/>
    </location>
</feature>
<name>A0A1M7TE46_FERGO</name>
<evidence type="ECO:0000256" key="1">
    <source>
        <dbReference type="SAM" id="Coils"/>
    </source>
</evidence>
<dbReference type="SUPFAM" id="SSF48371">
    <property type="entry name" value="ARM repeat"/>
    <property type="match status" value="1"/>
</dbReference>
<organism evidence="2 3">
    <name type="scientific">Fervidobacterium gondwanense DSM 13020</name>
    <dbReference type="NCBI Taxonomy" id="1121883"/>
    <lineage>
        <taxon>Bacteria</taxon>
        <taxon>Thermotogati</taxon>
        <taxon>Thermotogota</taxon>
        <taxon>Thermotogae</taxon>
        <taxon>Thermotogales</taxon>
        <taxon>Fervidobacteriaceae</taxon>
        <taxon>Fervidobacterium</taxon>
    </lineage>
</organism>
<sequence length="221" mass="25630">MRQEDIRNEQAEQENKEREEIIERILNEKGKNAFDDMIKLLSDEDPKVCDIATEVLYRLSENYEEVKEKLKDTIKQRILSGVKNDVSLLYLIDLAGDLGLKLGNELLKALELYDFEEAQLVIYEALAKLERGEEFYPLLRYMLLEGEERFMYGAQVAMVLSYLDIPEIVHDLVQAIDSGDFKGEDLETIKQALSNVINLRPSYKEILIALVGEDNFEKYVR</sequence>
<dbReference type="AlphaFoldDB" id="A0A1M7TE46"/>
<evidence type="ECO:0000313" key="2">
    <source>
        <dbReference type="EMBL" id="SHN69000.1"/>
    </source>
</evidence>
<dbReference type="InterPro" id="IPR016024">
    <property type="entry name" value="ARM-type_fold"/>
</dbReference>
<gene>
    <name evidence="2" type="ORF">SAMN02745226_01906</name>
</gene>
<evidence type="ECO:0008006" key="4">
    <source>
        <dbReference type="Google" id="ProtNLM"/>
    </source>
</evidence>
<dbReference type="STRING" id="1121883.SAMN02745226_01906"/>
<dbReference type="RefSeq" id="WP_245789715.1">
    <property type="nucleotide sequence ID" value="NZ_FRDJ01000015.1"/>
</dbReference>
<proteinExistence type="predicted"/>
<protein>
    <recommendedName>
        <fullName evidence="4">HEAT repeat-containing protein</fullName>
    </recommendedName>
</protein>